<feature type="region of interest" description="Disordered" evidence="1">
    <location>
        <begin position="1"/>
        <end position="21"/>
    </location>
</feature>
<reference evidence="3 4" key="1">
    <citation type="submission" date="2024-01" db="EMBL/GenBank/DDBJ databases">
        <title>A draft genome for the cacao thread blight pathogen Marasmiellus scandens.</title>
        <authorList>
            <person name="Baruah I.K."/>
            <person name="Leung J."/>
            <person name="Bukari Y."/>
            <person name="Amoako-Attah I."/>
            <person name="Meinhardt L.W."/>
            <person name="Bailey B.A."/>
            <person name="Cohen S.P."/>
        </authorList>
    </citation>
    <scope>NUCLEOTIDE SEQUENCE [LARGE SCALE GENOMIC DNA]</scope>
    <source>
        <strain evidence="3 4">GH-19</strain>
    </source>
</reference>
<keyword evidence="4" id="KW-1185">Reference proteome</keyword>
<proteinExistence type="predicted"/>
<dbReference type="InterPro" id="IPR046341">
    <property type="entry name" value="SET_dom_sf"/>
</dbReference>
<evidence type="ECO:0000259" key="2">
    <source>
        <dbReference type="PROSITE" id="PS50280"/>
    </source>
</evidence>
<dbReference type="CDD" id="cd20071">
    <property type="entry name" value="SET_SMYD"/>
    <property type="match status" value="1"/>
</dbReference>
<name>A0ABR1JHX6_9AGAR</name>
<dbReference type="Pfam" id="PF00856">
    <property type="entry name" value="SET"/>
    <property type="match status" value="1"/>
</dbReference>
<evidence type="ECO:0000313" key="3">
    <source>
        <dbReference type="EMBL" id="KAK7460845.1"/>
    </source>
</evidence>
<dbReference type="SUPFAM" id="SSF82199">
    <property type="entry name" value="SET domain"/>
    <property type="match status" value="1"/>
</dbReference>
<dbReference type="SMART" id="SM00317">
    <property type="entry name" value="SET"/>
    <property type="match status" value="1"/>
</dbReference>
<dbReference type="PROSITE" id="PS50280">
    <property type="entry name" value="SET"/>
    <property type="match status" value="1"/>
</dbReference>
<dbReference type="EMBL" id="JBANRG010000014">
    <property type="protein sequence ID" value="KAK7460845.1"/>
    <property type="molecule type" value="Genomic_DNA"/>
</dbReference>
<dbReference type="InterPro" id="IPR001214">
    <property type="entry name" value="SET_dom"/>
</dbReference>
<sequence length="468" mass="52467">MKRGFLNSPKAQAKLATPAPSDRATQFLDLASQSQQAGGLKRAAVNMDGYKSETQMKEFDGNTNDYQDSHWIVSRQPATPNDASLAEFPDGWAECFITGRAKRAILSTPGFPEALPRADSARPIPYEIRESSGKGMGMFATRDIECGELIMAERPMLVIPAAYAPAVPVHFTPAQQQQAVLNEMEKILEQMVGRMPEEMQRAYKELSNCHQEDGSGPLFGIARTNGLSVSDYYEPAQPGLPDSARYYSATCKILSRINHSCCPNAHRDWDSPTFSYYLYSVRAIKKDEEITINYLGEAFDSTASRQRQVTSYGFQCSCKRCQNPARSDKRAKEIMEYARPQPPPVQTMMLVPGMMPSIGGNEDVKKKTIDPSLKGLKMMDEDGLQNSWRYGELLKRLSEAYTTMGPGYEEEVKKWKELHKKHWTVHMGARNIDTKEEHEKQKNGEVPQNAIEAIMKMMQGMNMGGRAS</sequence>
<dbReference type="Proteomes" id="UP001498398">
    <property type="component" value="Unassembled WGS sequence"/>
</dbReference>
<protein>
    <recommendedName>
        <fullName evidence="2">SET domain-containing protein</fullName>
    </recommendedName>
</protein>
<comment type="caution">
    <text evidence="3">The sequence shown here is derived from an EMBL/GenBank/DDBJ whole genome shotgun (WGS) entry which is preliminary data.</text>
</comment>
<dbReference type="PANTHER" id="PTHR47332">
    <property type="entry name" value="SET DOMAIN-CONTAINING PROTEIN 5"/>
    <property type="match status" value="1"/>
</dbReference>
<evidence type="ECO:0000256" key="1">
    <source>
        <dbReference type="SAM" id="MobiDB-lite"/>
    </source>
</evidence>
<evidence type="ECO:0000313" key="4">
    <source>
        <dbReference type="Proteomes" id="UP001498398"/>
    </source>
</evidence>
<feature type="domain" description="SET" evidence="2">
    <location>
        <begin position="124"/>
        <end position="295"/>
    </location>
</feature>
<gene>
    <name evidence="3" type="ORF">VKT23_008776</name>
</gene>
<dbReference type="Gene3D" id="2.170.270.10">
    <property type="entry name" value="SET domain"/>
    <property type="match status" value="1"/>
</dbReference>
<dbReference type="PANTHER" id="PTHR47332:SF4">
    <property type="entry name" value="SET DOMAIN-CONTAINING PROTEIN 5"/>
    <property type="match status" value="1"/>
</dbReference>
<organism evidence="3 4">
    <name type="scientific">Marasmiellus scandens</name>
    <dbReference type="NCBI Taxonomy" id="2682957"/>
    <lineage>
        <taxon>Eukaryota</taxon>
        <taxon>Fungi</taxon>
        <taxon>Dikarya</taxon>
        <taxon>Basidiomycota</taxon>
        <taxon>Agaricomycotina</taxon>
        <taxon>Agaricomycetes</taxon>
        <taxon>Agaricomycetidae</taxon>
        <taxon>Agaricales</taxon>
        <taxon>Marasmiineae</taxon>
        <taxon>Omphalotaceae</taxon>
        <taxon>Marasmiellus</taxon>
    </lineage>
</organism>
<accession>A0ABR1JHX6</accession>
<dbReference type="InterPro" id="IPR053185">
    <property type="entry name" value="SET_domain_protein"/>
</dbReference>